<protein>
    <submittedName>
        <fullName evidence="1">Unannotated protein</fullName>
    </submittedName>
</protein>
<dbReference type="EMBL" id="CAFBRV010000051">
    <property type="protein sequence ID" value="CAB5113604.1"/>
    <property type="molecule type" value="Genomic_DNA"/>
</dbReference>
<accession>A0A6J7VWE5</accession>
<dbReference type="AlphaFoldDB" id="A0A6J7VWE5"/>
<organism evidence="1">
    <name type="scientific">freshwater metagenome</name>
    <dbReference type="NCBI Taxonomy" id="449393"/>
    <lineage>
        <taxon>unclassified sequences</taxon>
        <taxon>metagenomes</taxon>
        <taxon>ecological metagenomes</taxon>
    </lineage>
</organism>
<proteinExistence type="predicted"/>
<sequence>MIKRLPLRSDIERYATSIVIPCSRSASKPSVSKLKSISPAGIVEPVLRTFLAAPTVS</sequence>
<reference evidence="1" key="1">
    <citation type="submission" date="2020-05" db="EMBL/GenBank/DDBJ databases">
        <authorList>
            <person name="Chiriac C."/>
            <person name="Salcher M."/>
            <person name="Ghai R."/>
            <person name="Kavagutti S V."/>
        </authorList>
    </citation>
    <scope>NUCLEOTIDE SEQUENCE</scope>
</reference>
<gene>
    <name evidence="1" type="ORF">UFOPK4410_00670</name>
</gene>
<name>A0A6J7VWE5_9ZZZZ</name>
<evidence type="ECO:0000313" key="1">
    <source>
        <dbReference type="EMBL" id="CAB5113604.1"/>
    </source>
</evidence>